<organism evidence="1 2">
    <name type="scientific">Natrinema thermotolerans</name>
    <dbReference type="NCBI Taxonomy" id="121872"/>
    <lineage>
        <taxon>Archaea</taxon>
        <taxon>Methanobacteriati</taxon>
        <taxon>Methanobacteriota</taxon>
        <taxon>Stenosarchaea group</taxon>
        <taxon>Halobacteria</taxon>
        <taxon>Halobacteriales</taxon>
        <taxon>Natrialbaceae</taxon>
        <taxon>Natrinema</taxon>
    </lineage>
</organism>
<name>A0AAF0SYM1_9EURY</name>
<reference evidence="1 2" key="1">
    <citation type="submission" date="2022-07" db="EMBL/GenBank/DDBJ databases">
        <title>Two temperate virus in Haloterrigena jeotgali A29.</title>
        <authorList>
            <person name="Deng X."/>
        </authorList>
    </citation>
    <scope>NUCLEOTIDE SEQUENCE [LARGE SCALE GENOMIC DNA]</scope>
    <source>
        <strain evidence="1 2">A29</strain>
    </source>
</reference>
<protein>
    <submittedName>
        <fullName evidence="1">Uncharacterized protein</fullName>
    </submittedName>
</protein>
<dbReference type="EMBL" id="CP101873">
    <property type="protein sequence ID" value="WMT07261.1"/>
    <property type="molecule type" value="Genomic_DNA"/>
</dbReference>
<evidence type="ECO:0000313" key="2">
    <source>
        <dbReference type="Proteomes" id="UP001224926"/>
    </source>
</evidence>
<dbReference type="Proteomes" id="UP001224926">
    <property type="component" value="Chromosome"/>
</dbReference>
<dbReference type="AlphaFoldDB" id="A0AAF0SYM1"/>
<proteinExistence type="predicted"/>
<dbReference type="GeneID" id="39864350"/>
<keyword evidence="2" id="KW-1185">Reference proteome</keyword>
<dbReference type="GeneID" id="84215867"/>
<sequence length="120" mass="14082">MYKETYRQNCENWTRAVIENVDFEWHQGDDEDEFVEAVMNDVEFEIEREGRLIKEYAPAEVTAYHLFIKTGSDAGQDIDPNLDDALDFLRVSRSDIKEVDKQMYRDEGEMTIPGTITKHL</sequence>
<accession>A0AAF0SYM1</accession>
<evidence type="ECO:0000313" key="1">
    <source>
        <dbReference type="EMBL" id="WMT07261.1"/>
    </source>
</evidence>
<dbReference type="RefSeq" id="WP_049966544.1">
    <property type="nucleotide sequence ID" value="NZ_CP101873.1"/>
</dbReference>
<gene>
    <name evidence="1" type="ORF">NP511_17960</name>
</gene>